<dbReference type="Proteomes" id="UP000243904">
    <property type="component" value="Chromosome I"/>
</dbReference>
<evidence type="ECO:0000256" key="2">
    <source>
        <dbReference type="ARBA" id="ARBA00022827"/>
    </source>
</evidence>
<gene>
    <name evidence="5" type="ORF">SAMN05444158_7282</name>
</gene>
<dbReference type="AlphaFoldDB" id="A0A1H2BKP5"/>
<dbReference type="InterPro" id="IPR005107">
    <property type="entry name" value="CO_DH_flav_C"/>
</dbReference>
<proteinExistence type="predicted"/>
<dbReference type="GO" id="GO:0016491">
    <property type="term" value="F:oxidoreductase activity"/>
    <property type="evidence" value="ECO:0007669"/>
    <property type="project" value="UniProtKB-KW"/>
</dbReference>
<dbReference type="FunFam" id="3.30.465.10:FF:000017">
    <property type="entry name" value="Xanthine dehydrogenase, FAD binding subunit"/>
    <property type="match status" value="1"/>
</dbReference>
<dbReference type="EMBL" id="LT629750">
    <property type="protein sequence ID" value="SDT58748.1"/>
    <property type="molecule type" value="Genomic_DNA"/>
</dbReference>
<evidence type="ECO:0000256" key="1">
    <source>
        <dbReference type="ARBA" id="ARBA00022630"/>
    </source>
</evidence>
<dbReference type="Pfam" id="PF00941">
    <property type="entry name" value="FAD_binding_5"/>
    <property type="match status" value="1"/>
</dbReference>
<dbReference type="InterPro" id="IPR016169">
    <property type="entry name" value="FAD-bd_PCMH_sub2"/>
</dbReference>
<dbReference type="InterPro" id="IPR036318">
    <property type="entry name" value="FAD-bd_PCMH-like_sf"/>
</dbReference>
<dbReference type="PANTHER" id="PTHR42659">
    <property type="entry name" value="XANTHINE DEHYDROGENASE SUBUNIT C-RELATED"/>
    <property type="match status" value="1"/>
</dbReference>
<keyword evidence="2" id="KW-0274">FAD</keyword>
<keyword evidence="1" id="KW-0285">Flavoprotein</keyword>
<dbReference type="Gene3D" id="3.30.465.10">
    <property type="match status" value="1"/>
</dbReference>
<keyword evidence="6" id="KW-1185">Reference proteome</keyword>
<reference evidence="6" key="1">
    <citation type="submission" date="2016-10" db="EMBL/GenBank/DDBJ databases">
        <authorList>
            <person name="Varghese N."/>
            <person name="Submissions S."/>
        </authorList>
    </citation>
    <scope>NUCLEOTIDE SEQUENCE [LARGE SCALE GENOMIC DNA]</scope>
    <source>
        <strain evidence="6">GAS369</strain>
    </source>
</reference>
<name>A0A1H2BKP5_9BRAD</name>
<dbReference type="InterPro" id="IPR002346">
    <property type="entry name" value="Mopterin_DH_FAD-bd"/>
</dbReference>
<accession>A0A1H2BKP5</accession>
<dbReference type="InterPro" id="IPR051312">
    <property type="entry name" value="Diverse_Substr_Oxidored"/>
</dbReference>
<dbReference type="SMART" id="SM01092">
    <property type="entry name" value="CO_deh_flav_C"/>
    <property type="match status" value="1"/>
</dbReference>
<dbReference type="SUPFAM" id="SSF55447">
    <property type="entry name" value="CO dehydrogenase flavoprotein C-terminal domain-like"/>
    <property type="match status" value="1"/>
</dbReference>
<organism evidence="5 6">
    <name type="scientific">Bradyrhizobium canariense</name>
    <dbReference type="NCBI Taxonomy" id="255045"/>
    <lineage>
        <taxon>Bacteria</taxon>
        <taxon>Pseudomonadati</taxon>
        <taxon>Pseudomonadota</taxon>
        <taxon>Alphaproteobacteria</taxon>
        <taxon>Hyphomicrobiales</taxon>
        <taxon>Nitrobacteraceae</taxon>
        <taxon>Bradyrhizobium</taxon>
    </lineage>
</organism>
<sequence>MKPARFDYVAPTTLDAAVEALAASNGDGKILAGGQSLMPLLNFRMARPSILVDLKRIEGLSFIDVRGDKVVIGALTRHCEIERSPLIASKLPVMSAAMRYVAHLAIRNRGTIGGSLSHADPAAELPMLAVFYDATIIAQGPSGRRKIPAGEFFIDALANCLEPDEIVVEIEFPLLTRHNGWGFEEVSRRFGDFALACIAVSIERRGRKIVDARVAVMGVAETPLRLKMAERALCEAEIDSAATGRFADVLRSNVAPNTDIHASSDYRRRLVGALAEKALTAALHRAGEGSS</sequence>
<dbReference type="InterPro" id="IPR016167">
    <property type="entry name" value="FAD-bd_PCMH_sub1"/>
</dbReference>
<keyword evidence="3" id="KW-0560">Oxidoreductase</keyword>
<evidence type="ECO:0000313" key="6">
    <source>
        <dbReference type="Proteomes" id="UP000243904"/>
    </source>
</evidence>
<dbReference type="Pfam" id="PF03450">
    <property type="entry name" value="CO_deh_flav_C"/>
    <property type="match status" value="1"/>
</dbReference>
<dbReference type="Gene3D" id="3.30.43.10">
    <property type="entry name" value="Uridine Diphospho-n-acetylenolpyruvylglucosamine Reductase, domain 2"/>
    <property type="match status" value="1"/>
</dbReference>
<protein>
    <submittedName>
        <fullName evidence="5">Carbon-monoxide dehydrogenase medium subunit</fullName>
    </submittedName>
</protein>
<feature type="domain" description="FAD-binding PCMH-type" evidence="4">
    <location>
        <begin position="1"/>
        <end position="177"/>
    </location>
</feature>
<dbReference type="SUPFAM" id="SSF56176">
    <property type="entry name" value="FAD-binding/transporter-associated domain-like"/>
    <property type="match status" value="1"/>
</dbReference>
<evidence type="ECO:0000256" key="3">
    <source>
        <dbReference type="ARBA" id="ARBA00023002"/>
    </source>
</evidence>
<dbReference type="InterPro" id="IPR036683">
    <property type="entry name" value="CO_DH_flav_C_dom_sf"/>
</dbReference>
<evidence type="ECO:0000313" key="5">
    <source>
        <dbReference type="EMBL" id="SDT58748.1"/>
    </source>
</evidence>
<dbReference type="PANTHER" id="PTHR42659:SF2">
    <property type="entry name" value="XANTHINE DEHYDROGENASE SUBUNIT C-RELATED"/>
    <property type="match status" value="1"/>
</dbReference>
<dbReference type="PROSITE" id="PS51387">
    <property type="entry name" value="FAD_PCMH"/>
    <property type="match status" value="1"/>
</dbReference>
<evidence type="ECO:0000259" key="4">
    <source>
        <dbReference type="PROSITE" id="PS51387"/>
    </source>
</evidence>
<dbReference type="GO" id="GO:0071949">
    <property type="term" value="F:FAD binding"/>
    <property type="evidence" value="ECO:0007669"/>
    <property type="project" value="InterPro"/>
</dbReference>
<dbReference type="RefSeq" id="WP_146690741.1">
    <property type="nucleotide sequence ID" value="NZ_LT629750.1"/>
</dbReference>
<dbReference type="InterPro" id="IPR016166">
    <property type="entry name" value="FAD-bd_PCMH"/>
</dbReference>
<dbReference type="Gene3D" id="3.30.390.50">
    <property type="entry name" value="CO dehydrogenase flavoprotein, C-terminal domain"/>
    <property type="match status" value="1"/>
</dbReference>